<gene>
    <name evidence="1" type="ORF">METZ01_LOCUS244652</name>
</gene>
<proteinExistence type="predicted"/>
<evidence type="ECO:0008006" key="2">
    <source>
        <dbReference type="Google" id="ProtNLM"/>
    </source>
</evidence>
<sequence>DLNSEFAKTEQVKQNKFNYSIKIADFYFKDTALTMFDRIEKETSVNKIGVQTLSNTQYRVFLGPFYNINSLQKAFNDINVLQFENIEIIKNDKNN</sequence>
<protein>
    <recommendedName>
        <fullName evidence="2">SPOR domain-containing protein</fullName>
    </recommendedName>
</protein>
<dbReference type="GO" id="GO:0042834">
    <property type="term" value="F:peptidoglycan binding"/>
    <property type="evidence" value="ECO:0007669"/>
    <property type="project" value="InterPro"/>
</dbReference>
<feature type="non-terminal residue" evidence="1">
    <location>
        <position position="1"/>
    </location>
</feature>
<dbReference type="AlphaFoldDB" id="A0A382HWY2"/>
<dbReference type="EMBL" id="UINC01063794">
    <property type="protein sequence ID" value="SVB91798.1"/>
    <property type="molecule type" value="Genomic_DNA"/>
</dbReference>
<name>A0A382HWY2_9ZZZZ</name>
<organism evidence="1">
    <name type="scientific">marine metagenome</name>
    <dbReference type="NCBI Taxonomy" id="408172"/>
    <lineage>
        <taxon>unclassified sequences</taxon>
        <taxon>metagenomes</taxon>
        <taxon>ecological metagenomes</taxon>
    </lineage>
</organism>
<reference evidence="1" key="1">
    <citation type="submission" date="2018-05" db="EMBL/GenBank/DDBJ databases">
        <authorList>
            <person name="Lanie J.A."/>
            <person name="Ng W.-L."/>
            <person name="Kazmierczak K.M."/>
            <person name="Andrzejewski T.M."/>
            <person name="Davidsen T.M."/>
            <person name="Wayne K.J."/>
            <person name="Tettelin H."/>
            <person name="Glass J.I."/>
            <person name="Rusch D."/>
            <person name="Podicherti R."/>
            <person name="Tsui H.-C.T."/>
            <person name="Winkler M.E."/>
        </authorList>
    </citation>
    <scope>NUCLEOTIDE SEQUENCE</scope>
</reference>
<dbReference type="SUPFAM" id="SSF110997">
    <property type="entry name" value="Sporulation related repeat"/>
    <property type="match status" value="1"/>
</dbReference>
<dbReference type="InterPro" id="IPR036680">
    <property type="entry name" value="SPOR-like_sf"/>
</dbReference>
<evidence type="ECO:0000313" key="1">
    <source>
        <dbReference type="EMBL" id="SVB91798.1"/>
    </source>
</evidence>
<accession>A0A382HWY2</accession>